<dbReference type="SUPFAM" id="SSF47473">
    <property type="entry name" value="EF-hand"/>
    <property type="match status" value="1"/>
</dbReference>
<evidence type="ECO:0000259" key="9">
    <source>
        <dbReference type="PROSITE" id="PS50222"/>
    </source>
</evidence>
<sequence length="636" mass="69439">MTPSERRETASRASSSSASTAAARTPRDGARRRAFRRTVRSNAIAQTCAGTVSGEENQSKDDETPSSGRRVVYDDDGNLLADYIGQTSCVVESEAESGMTRVKLMTYDRVGLMADLGNAFNSMSLSIRSAHLTSTKEGVVECTFVASTFDLRGVAANDYEVLKQRLIASALRRGKSSKWIERQARLKQLFKRIDSLDTGYISQREVDEYAKSLKMPPSFVHDFIAEGDSHGSGSMNFEEFAAYARSKEVVLRDAFDSLEPNENGYVTGKQLKDGLRKLELRSGRYNTRKKIRSKNVDEVLRSMRDDAQLTADDFRDLLVFMPVAAFKTVDPYFMKVGLEIGPRRLAIPDRRKEGSPWGHFIAGGVAGIVAKTASSPLNVLAVRTTVSGKATDGLVSMVQKIMREEGARGFFKGNLTNSLSSAPGKAFDFFAYSWYKDVLTRGEPREPTNGERLLAGSLAGMTSDTLLYPLEVISTRLAISTEMYKNSLAGAAAVVRQTGVKGLYSGWRSAMLGTIPYTGLSFATYDILSTAYKKATKTESAGALPTLACGVVSGFIASTASYPIYRVTLRMQTGMAPSDSIVQCLKLSLRDGGAGALWRGWVPSSLKIVPQAGFSFLAYESVRKLLQGDDTRNKDV</sequence>
<dbReference type="STRING" id="70448.A0A090MB84"/>
<evidence type="ECO:0000256" key="4">
    <source>
        <dbReference type="ARBA" id="ARBA00022737"/>
    </source>
</evidence>
<feature type="domain" description="EF-hand" evidence="9">
    <location>
        <begin position="246"/>
        <end position="281"/>
    </location>
</feature>
<keyword evidence="5" id="KW-1133">Transmembrane helix</keyword>
<feature type="domain" description="EF-hand" evidence="9">
    <location>
        <begin position="181"/>
        <end position="216"/>
    </location>
</feature>
<keyword evidence="12" id="KW-1185">Reference proteome</keyword>
<dbReference type="InterPro" id="IPR002912">
    <property type="entry name" value="ACT_dom"/>
</dbReference>
<comment type="subcellular location">
    <subcellularLocation>
        <location evidence="1">Mitochondrion inner membrane</location>
        <topology evidence="1">Multi-pass membrane protein</topology>
    </subcellularLocation>
</comment>
<feature type="compositionally biased region" description="Low complexity" evidence="8">
    <location>
        <begin position="11"/>
        <end position="24"/>
    </location>
</feature>
<dbReference type="Pfam" id="PF00153">
    <property type="entry name" value="Mito_carr"/>
    <property type="match status" value="3"/>
</dbReference>
<evidence type="ECO:0000256" key="2">
    <source>
        <dbReference type="ARBA" id="ARBA00022448"/>
    </source>
</evidence>
<organism evidence="11 12">
    <name type="scientific">Ostreococcus tauri</name>
    <name type="common">Marine green alga</name>
    <dbReference type="NCBI Taxonomy" id="70448"/>
    <lineage>
        <taxon>Eukaryota</taxon>
        <taxon>Viridiplantae</taxon>
        <taxon>Chlorophyta</taxon>
        <taxon>Mamiellophyceae</taxon>
        <taxon>Mamiellales</taxon>
        <taxon>Bathycoccaceae</taxon>
        <taxon>Ostreococcus</taxon>
    </lineage>
</organism>
<dbReference type="RefSeq" id="XP_003082471.2">
    <property type="nucleotide sequence ID" value="XM_003082423.2"/>
</dbReference>
<evidence type="ECO:0000256" key="7">
    <source>
        <dbReference type="PROSITE-ProRule" id="PRU00282"/>
    </source>
</evidence>
<keyword evidence="6 7" id="KW-0472">Membrane</keyword>
<evidence type="ECO:0000256" key="3">
    <source>
        <dbReference type="ARBA" id="ARBA00022692"/>
    </source>
</evidence>
<dbReference type="Pfam" id="PF13499">
    <property type="entry name" value="EF-hand_7"/>
    <property type="match status" value="1"/>
</dbReference>
<feature type="repeat" description="Solcar" evidence="7">
    <location>
        <begin position="541"/>
        <end position="625"/>
    </location>
</feature>
<comment type="caution">
    <text evidence="11">The sequence shown here is derived from an EMBL/GenBank/DDBJ whole genome shotgun (WGS) entry which is preliminary data.</text>
</comment>
<dbReference type="AlphaFoldDB" id="A0A090MB84"/>
<feature type="compositionally biased region" description="Polar residues" evidence="8">
    <location>
        <begin position="44"/>
        <end position="56"/>
    </location>
</feature>
<dbReference type="GO" id="GO:0005743">
    <property type="term" value="C:mitochondrial inner membrane"/>
    <property type="evidence" value="ECO:0007669"/>
    <property type="project" value="UniProtKB-SubCell"/>
</dbReference>
<keyword evidence="4" id="KW-0677">Repeat</keyword>
<dbReference type="SMART" id="SM00054">
    <property type="entry name" value="EFh"/>
    <property type="match status" value="3"/>
</dbReference>
<feature type="region of interest" description="Disordered" evidence="8">
    <location>
        <begin position="1"/>
        <end position="72"/>
    </location>
</feature>
<name>A0A090MB84_OSTTA</name>
<proteinExistence type="predicted"/>
<dbReference type="PROSITE" id="PS51671">
    <property type="entry name" value="ACT"/>
    <property type="match status" value="1"/>
</dbReference>
<dbReference type="SUPFAM" id="SSF103506">
    <property type="entry name" value="Mitochondrial carrier"/>
    <property type="match status" value="1"/>
</dbReference>
<dbReference type="CDD" id="cd00051">
    <property type="entry name" value="EFh"/>
    <property type="match status" value="1"/>
</dbReference>
<dbReference type="InterPro" id="IPR002048">
    <property type="entry name" value="EF_hand_dom"/>
</dbReference>
<protein>
    <submittedName>
        <fullName evidence="11">Mitochondrial substrate/solute carrier</fullName>
    </submittedName>
</protein>
<evidence type="ECO:0000256" key="6">
    <source>
        <dbReference type="ARBA" id="ARBA00023136"/>
    </source>
</evidence>
<gene>
    <name evidence="11" type="ORF">OT_ostta12g03190</name>
</gene>
<dbReference type="GO" id="GO:0005509">
    <property type="term" value="F:calcium ion binding"/>
    <property type="evidence" value="ECO:0007669"/>
    <property type="project" value="InterPro"/>
</dbReference>
<dbReference type="PANTHER" id="PTHR24089">
    <property type="entry name" value="SOLUTE CARRIER FAMILY 25"/>
    <property type="match status" value="1"/>
</dbReference>
<evidence type="ECO:0000313" key="12">
    <source>
        <dbReference type="Proteomes" id="UP000009170"/>
    </source>
</evidence>
<dbReference type="InterPro" id="IPR018108">
    <property type="entry name" value="MCP_transmembrane"/>
</dbReference>
<reference evidence="11 12" key="2">
    <citation type="journal article" date="2014" name="BMC Genomics">
        <title>An improved genome of the model marine alga Ostreococcus tauri unfolds by assessing Illumina de novo assemblies.</title>
        <authorList>
            <person name="Blanc-Mathieu R."/>
            <person name="Verhelst B."/>
            <person name="Derelle E."/>
            <person name="Rombauts S."/>
            <person name="Bouget F.Y."/>
            <person name="Carre I."/>
            <person name="Chateau A."/>
            <person name="Eyre-Walker A."/>
            <person name="Grimsley N."/>
            <person name="Moreau H."/>
            <person name="Piegu B."/>
            <person name="Rivals E."/>
            <person name="Schackwitz W."/>
            <person name="Van de Peer Y."/>
            <person name="Piganeau G."/>
        </authorList>
    </citation>
    <scope>NUCLEOTIDE SEQUENCE [LARGE SCALE GENOMIC DNA]</scope>
    <source>
        <strain evidence="12">OTTH 0595 / CCAP 157/2 / RCC745</strain>
    </source>
</reference>
<evidence type="ECO:0000313" key="11">
    <source>
        <dbReference type="EMBL" id="CEF99997.1"/>
    </source>
</evidence>
<dbReference type="InterPro" id="IPR011992">
    <property type="entry name" value="EF-hand-dom_pair"/>
</dbReference>
<dbReference type="GeneID" id="9835985"/>
<feature type="domain" description="ACT" evidence="10">
    <location>
        <begin position="101"/>
        <end position="185"/>
    </location>
</feature>
<dbReference type="Gene3D" id="1.10.238.10">
    <property type="entry name" value="EF-hand"/>
    <property type="match status" value="1"/>
</dbReference>
<feature type="compositionally biased region" description="Basic and acidic residues" evidence="8">
    <location>
        <begin position="1"/>
        <end position="10"/>
    </location>
</feature>
<dbReference type="PRINTS" id="PR00926">
    <property type="entry name" value="MITOCARRIER"/>
</dbReference>
<keyword evidence="3 7" id="KW-0812">Transmembrane</keyword>
<feature type="repeat" description="Solcar" evidence="7">
    <location>
        <begin position="447"/>
        <end position="531"/>
    </location>
</feature>
<dbReference type="InterPro" id="IPR002067">
    <property type="entry name" value="MCP"/>
</dbReference>
<feature type="repeat" description="Solcar" evidence="7">
    <location>
        <begin position="354"/>
        <end position="438"/>
    </location>
</feature>
<reference evidence="12" key="1">
    <citation type="journal article" date="2006" name="Proc. Natl. Acad. Sci. U.S.A.">
        <title>Genome analysis of the smallest free-living eukaryote Ostreococcus tauri unveils many unique features.</title>
        <authorList>
            <person name="Derelle E."/>
            <person name="Ferraz C."/>
            <person name="Rombauts S."/>
            <person name="Rouze P."/>
            <person name="Worden A.Z."/>
            <person name="Robbens S."/>
            <person name="Partensky F."/>
            <person name="Degroeve S."/>
            <person name="Echeynie S."/>
            <person name="Cooke R."/>
            <person name="Saeys Y."/>
            <person name="Wuyts J."/>
            <person name="Jabbari K."/>
            <person name="Bowler C."/>
            <person name="Panaud O."/>
            <person name="Piegu B."/>
            <person name="Ball S.G."/>
            <person name="Ral J.-P."/>
            <person name="Bouget F.-Y."/>
            <person name="Piganeau G."/>
            <person name="De Baets B."/>
            <person name="Picard A."/>
            <person name="Delseny M."/>
            <person name="Demaille J."/>
            <person name="Van de Peer Y."/>
            <person name="Moreau H."/>
        </authorList>
    </citation>
    <scope>NUCLEOTIDE SEQUENCE [LARGE SCALE GENOMIC DNA]</scope>
    <source>
        <strain evidence="12">OTTH 0595 / CCAP 157/2 / RCC745</strain>
    </source>
</reference>
<dbReference type="PROSITE" id="PS50920">
    <property type="entry name" value="SOLCAR"/>
    <property type="match status" value="3"/>
</dbReference>
<dbReference type="GO" id="GO:0055085">
    <property type="term" value="P:transmembrane transport"/>
    <property type="evidence" value="ECO:0007669"/>
    <property type="project" value="InterPro"/>
</dbReference>
<evidence type="ECO:0000256" key="1">
    <source>
        <dbReference type="ARBA" id="ARBA00004448"/>
    </source>
</evidence>
<dbReference type="FunCoup" id="A0A090MB84">
    <property type="interactions" value="1449"/>
</dbReference>
<dbReference type="EMBL" id="CAID01000012">
    <property type="protein sequence ID" value="CEF99997.1"/>
    <property type="molecule type" value="Genomic_DNA"/>
</dbReference>
<dbReference type="Proteomes" id="UP000009170">
    <property type="component" value="Unassembled WGS sequence"/>
</dbReference>
<dbReference type="OrthoDB" id="270584at2759"/>
<accession>A0A090MB84</accession>
<dbReference type="Gene3D" id="1.50.40.10">
    <property type="entry name" value="Mitochondrial carrier domain"/>
    <property type="match status" value="1"/>
</dbReference>
<evidence type="ECO:0000256" key="8">
    <source>
        <dbReference type="SAM" id="MobiDB-lite"/>
    </source>
</evidence>
<dbReference type="InterPro" id="IPR023395">
    <property type="entry name" value="MCP_dom_sf"/>
</dbReference>
<evidence type="ECO:0000259" key="10">
    <source>
        <dbReference type="PROSITE" id="PS51671"/>
    </source>
</evidence>
<dbReference type="InParanoid" id="A0A090MB84"/>
<dbReference type="PROSITE" id="PS50222">
    <property type="entry name" value="EF_HAND_2"/>
    <property type="match status" value="2"/>
</dbReference>
<evidence type="ECO:0000256" key="5">
    <source>
        <dbReference type="ARBA" id="ARBA00022989"/>
    </source>
</evidence>
<keyword evidence="2" id="KW-0813">Transport</keyword>
<dbReference type="KEGG" id="ota:OT_ostta12g03190"/>